<keyword evidence="1" id="KW-0472">Membrane</keyword>
<reference evidence="3 4" key="1">
    <citation type="submission" date="2019-10" db="EMBL/GenBank/DDBJ databases">
        <title>Complete genome sequence of Variovorax paradoxus 5C-2.</title>
        <authorList>
            <person name="Gogoleva N.E."/>
            <person name="Balkin A.S."/>
        </authorList>
    </citation>
    <scope>NUCLEOTIDE SEQUENCE [LARGE SCALE GENOMIC DNA]</scope>
    <source>
        <strain evidence="3 4">5C-2</strain>
    </source>
</reference>
<protein>
    <submittedName>
        <fullName evidence="3">Pilus assembly protein</fullName>
    </submittedName>
</protein>
<keyword evidence="1" id="KW-0812">Transmembrane</keyword>
<dbReference type="RefSeq" id="WP_153283514.1">
    <property type="nucleotide sequence ID" value="NZ_CP045644.1"/>
</dbReference>
<keyword evidence="1" id="KW-1133">Transmembrane helix</keyword>
<gene>
    <name evidence="3" type="ORF">GFK26_20080</name>
</gene>
<dbReference type="InterPro" id="IPR012495">
    <property type="entry name" value="TadE-like_dom"/>
</dbReference>
<feature type="domain" description="TadE-like" evidence="2">
    <location>
        <begin position="13"/>
        <end position="55"/>
    </location>
</feature>
<dbReference type="AlphaFoldDB" id="A0A5Q0M5T3"/>
<feature type="transmembrane region" description="Helical" evidence="1">
    <location>
        <begin position="12"/>
        <end position="32"/>
    </location>
</feature>
<dbReference type="Pfam" id="PF07811">
    <property type="entry name" value="TadE"/>
    <property type="match status" value="1"/>
</dbReference>
<organism evidence="3 4">
    <name type="scientific">Variovorax paradoxus</name>
    <dbReference type="NCBI Taxonomy" id="34073"/>
    <lineage>
        <taxon>Bacteria</taxon>
        <taxon>Pseudomonadati</taxon>
        <taxon>Pseudomonadota</taxon>
        <taxon>Betaproteobacteria</taxon>
        <taxon>Burkholderiales</taxon>
        <taxon>Comamonadaceae</taxon>
        <taxon>Variovorax</taxon>
    </lineage>
</organism>
<evidence type="ECO:0000313" key="4">
    <source>
        <dbReference type="Proteomes" id="UP000326780"/>
    </source>
</evidence>
<name>A0A5Q0M5T3_VARPD</name>
<dbReference type="Proteomes" id="UP000326780">
    <property type="component" value="Chromosome"/>
</dbReference>
<sequence length="155" mass="16585">MTTKTTSFRRQRGAALIELALITPLLLLLTFITTEFGRAMYEYNTVTKSARDAVRYLSVQTPNTNVDQARNLVVFGNTAGSGAPLARGLSLANVPSGSCCTWQSAGADPIINTVTVRITGYTFHSLFPSVFGVNFADANGNIVFSDIAATMRAPS</sequence>
<evidence type="ECO:0000256" key="1">
    <source>
        <dbReference type="SAM" id="Phobius"/>
    </source>
</evidence>
<proteinExistence type="predicted"/>
<evidence type="ECO:0000313" key="3">
    <source>
        <dbReference type="EMBL" id="QFZ84893.1"/>
    </source>
</evidence>
<accession>A0A5Q0M5T3</accession>
<evidence type="ECO:0000259" key="2">
    <source>
        <dbReference type="Pfam" id="PF07811"/>
    </source>
</evidence>
<dbReference type="EMBL" id="CP045644">
    <property type="protein sequence ID" value="QFZ84893.1"/>
    <property type="molecule type" value="Genomic_DNA"/>
</dbReference>